<organism evidence="2 3">
    <name type="scientific">Candidatus Tenderia electrophaga</name>
    <dbReference type="NCBI Taxonomy" id="1748243"/>
    <lineage>
        <taxon>Bacteria</taxon>
        <taxon>Pseudomonadati</taxon>
        <taxon>Pseudomonadota</taxon>
        <taxon>Gammaproteobacteria</taxon>
        <taxon>Candidatus Tenderiales</taxon>
        <taxon>Candidatus Tenderiaceae</taxon>
        <taxon>Candidatus Tenderia</taxon>
    </lineage>
</organism>
<evidence type="ECO:0000313" key="2">
    <source>
        <dbReference type="EMBL" id="ALP54263.1"/>
    </source>
</evidence>
<feature type="transmembrane region" description="Helical" evidence="1">
    <location>
        <begin position="40"/>
        <end position="59"/>
    </location>
</feature>
<dbReference type="KEGG" id="tee:Tel_14545"/>
<dbReference type="Pfam" id="PF09527">
    <property type="entry name" value="ATPase_gene1"/>
    <property type="match status" value="1"/>
</dbReference>
<evidence type="ECO:0000313" key="3">
    <source>
        <dbReference type="Proteomes" id="UP000055136"/>
    </source>
</evidence>
<gene>
    <name evidence="2" type="ORF">Tel_14545</name>
</gene>
<keyword evidence="1" id="KW-0472">Membrane</keyword>
<dbReference type="Proteomes" id="UP000055136">
    <property type="component" value="Chromosome"/>
</dbReference>
<accession>A0A0S2TGH3</accession>
<keyword evidence="1" id="KW-0812">Transmembrane</keyword>
<protein>
    <submittedName>
        <fullName evidence="2">Uncharacterized protein</fullName>
    </submittedName>
</protein>
<dbReference type="InterPro" id="IPR032820">
    <property type="entry name" value="ATPase_put"/>
</dbReference>
<sequence>MQNNKGAGLLLIGVGTHLTAMIAAGFILGYGLDYLIDTTPLFMVLFGILGFVGGILKAYQMLIRFY</sequence>
<proteinExistence type="predicted"/>
<reference evidence="2" key="1">
    <citation type="submission" date="2015-10" db="EMBL/GenBank/DDBJ databases">
        <title>Description of Candidatus Tenderia electrophaga gen. nov, sp. nov., an Uncultivated Electroautotroph from a Biocathode Enrichment.</title>
        <authorList>
            <person name="Eddie B.J."/>
            <person name="Malanoski A.P."/>
            <person name="Wang Z."/>
            <person name="Hall R.J."/>
            <person name="Oh S.D."/>
            <person name="Heiner C."/>
            <person name="Lin B."/>
            <person name="Strycharz-Glaven S.M."/>
        </authorList>
    </citation>
    <scope>NUCLEOTIDE SEQUENCE [LARGE SCALE GENOMIC DNA]</scope>
    <source>
        <strain evidence="2">NRL1</strain>
    </source>
</reference>
<dbReference type="EMBL" id="CP013099">
    <property type="protein sequence ID" value="ALP54263.1"/>
    <property type="molecule type" value="Genomic_DNA"/>
</dbReference>
<name>A0A0S2TGH3_9GAMM</name>
<evidence type="ECO:0000256" key="1">
    <source>
        <dbReference type="SAM" id="Phobius"/>
    </source>
</evidence>
<keyword evidence="1" id="KW-1133">Transmembrane helix</keyword>
<dbReference type="STRING" id="1748243.Tel_14545"/>
<dbReference type="AlphaFoldDB" id="A0A0S2TGH3"/>
<keyword evidence="3" id="KW-1185">Reference proteome</keyword>
<feature type="transmembrane region" description="Helical" evidence="1">
    <location>
        <begin position="7"/>
        <end position="28"/>
    </location>
</feature>